<proteinExistence type="predicted"/>
<dbReference type="RefSeq" id="WP_101431115.1">
    <property type="nucleotide sequence ID" value="NZ_PCHA01000037.1"/>
</dbReference>
<reference evidence="1 2" key="1">
    <citation type="submission" date="2017-10" db="EMBL/GenBank/DDBJ databases">
        <title>Bifidobacterium genomics.</title>
        <authorList>
            <person name="Lugli G.A."/>
            <person name="Milani C."/>
            <person name="Mancabelli L."/>
        </authorList>
    </citation>
    <scope>NUCLEOTIDE SEQUENCE [LARGE SCALE GENOMIC DNA]</scope>
    <source>
        <strain evidence="1 2">1747B</strain>
    </source>
</reference>
<comment type="caution">
    <text evidence="1">The sequence shown here is derived from an EMBL/GenBank/DDBJ whole genome shotgun (WGS) entry which is preliminary data.</text>
</comment>
<protein>
    <submittedName>
        <fullName evidence="1">Uncharacterized protein</fullName>
    </submittedName>
</protein>
<evidence type="ECO:0000313" key="2">
    <source>
        <dbReference type="Proteomes" id="UP000233722"/>
    </source>
</evidence>
<evidence type="ECO:0000313" key="1">
    <source>
        <dbReference type="EMBL" id="PKU93200.1"/>
    </source>
</evidence>
<accession>A0A2N3QNE7</accession>
<gene>
    <name evidence="1" type="ORF">CQR45_1730</name>
</gene>
<dbReference type="Proteomes" id="UP000233722">
    <property type="component" value="Unassembled WGS sequence"/>
</dbReference>
<dbReference type="EMBL" id="PCHA01000037">
    <property type="protein sequence ID" value="PKU93200.1"/>
    <property type="molecule type" value="Genomic_DNA"/>
</dbReference>
<sequence length="119" mass="13532">MGYSADSRNIVSLHLAHEMPELGKYIVLPELCFQTDPEAIIISDPYGETRYALVEHEYQLDVWDTPLLTALLGFDPSSISDDFAYYWTDDDGDVEVPITLYRIRCTNASELLGRLTRQA</sequence>
<dbReference type="AlphaFoldDB" id="A0A2N3QNE7"/>
<name>A0A2N3QNE7_9BIFI</name>
<organism evidence="1 2">
    <name type="scientific">Bifidobacterium pseudolongum subsp. globosum</name>
    <dbReference type="NCBI Taxonomy" id="1690"/>
    <lineage>
        <taxon>Bacteria</taxon>
        <taxon>Bacillati</taxon>
        <taxon>Actinomycetota</taxon>
        <taxon>Actinomycetes</taxon>
        <taxon>Bifidobacteriales</taxon>
        <taxon>Bifidobacteriaceae</taxon>
        <taxon>Bifidobacterium</taxon>
    </lineage>
</organism>